<dbReference type="GO" id="GO:0050660">
    <property type="term" value="F:flavin adenine dinucleotide binding"/>
    <property type="evidence" value="ECO:0007669"/>
    <property type="project" value="InterPro"/>
</dbReference>
<dbReference type="Pfam" id="PF00441">
    <property type="entry name" value="Acyl-CoA_dh_1"/>
    <property type="match status" value="1"/>
</dbReference>
<comment type="similarity">
    <text evidence="2">Belongs to the acyl-CoA dehydrogenase family.</text>
</comment>
<name>A0A081BCH2_9HYPH</name>
<dbReference type="eggNOG" id="COG1960">
    <property type="taxonomic scope" value="Bacteria"/>
</dbReference>
<comment type="cofactor">
    <cofactor evidence="1">
        <name>FAD</name>
        <dbReference type="ChEBI" id="CHEBI:57692"/>
    </cofactor>
</comment>
<dbReference type="Gene3D" id="1.10.540.10">
    <property type="entry name" value="Acyl-CoA dehydrogenase/oxidase, N-terminal domain"/>
    <property type="match status" value="1"/>
</dbReference>
<dbReference type="Gene3D" id="1.20.140.10">
    <property type="entry name" value="Butyryl-CoA Dehydrogenase, subunit A, domain 3"/>
    <property type="match status" value="1"/>
</dbReference>
<gene>
    <name evidence="8" type="ORF">M2A_2239</name>
</gene>
<comment type="caution">
    <text evidence="8">The sequence shown here is derived from an EMBL/GenBank/DDBJ whole genome shotgun (WGS) entry which is preliminary data.</text>
</comment>
<dbReference type="RefSeq" id="WP_045447257.1">
    <property type="nucleotide sequence ID" value="NZ_BBIO01000011.1"/>
</dbReference>
<dbReference type="EMBL" id="BBIO01000011">
    <property type="protein sequence ID" value="GAK45740.1"/>
    <property type="molecule type" value="Genomic_DNA"/>
</dbReference>
<dbReference type="InterPro" id="IPR036250">
    <property type="entry name" value="AcylCo_DH-like_C"/>
</dbReference>
<organism evidence="8 9">
    <name type="scientific">Tepidicaulis marinus</name>
    <dbReference type="NCBI Taxonomy" id="1333998"/>
    <lineage>
        <taxon>Bacteria</taxon>
        <taxon>Pseudomonadati</taxon>
        <taxon>Pseudomonadota</taxon>
        <taxon>Alphaproteobacteria</taxon>
        <taxon>Hyphomicrobiales</taxon>
        <taxon>Parvibaculaceae</taxon>
        <taxon>Tepidicaulis</taxon>
    </lineage>
</organism>
<feature type="domain" description="Acyl-CoA dehydrogenase/oxidase N-terminal" evidence="7">
    <location>
        <begin position="9"/>
        <end position="119"/>
    </location>
</feature>
<evidence type="ECO:0000313" key="8">
    <source>
        <dbReference type="EMBL" id="GAK45740.1"/>
    </source>
</evidence>
<dbReference type="SUPFAM" id="SSF47203">
    <property type="entry name" value="Acyl-CoA dehydrogenase C-terminal domain-like"/>
    <property type="match status" value="1"/>
</dbReference>
<dbReference type="InterPro" id="IPR013786">
    <property type="entry name" value="AcylCoA_DH/ox_N"/>
</dbReference>
<evidence type="ECO:0000256" key="5">
    <source>
        <dbReference type="ARBA" id="ARBA00023002"/>
    </source>
</evidence>
<reference evidence="8 9" key="1">
    <citation type="submission" date="2014-07" db="EMBL/GenBank/DDBJ databases">
        <title>Tepidicaulis marinum gen. nov., sp. nov., a novel marine bacterium denitrifying nitrate to nitrous oxide strictly under microaerobic conditions.</title>
        <authorList>
            <person name="Takeuchi M."/>
            <person name="Yamagishi T."/>
            <person name="Kamagata Y."/>
            <person name="Oshima K."/>
            <person name="Hattori M."/>
            <person name="Katayama T."/>
            <person name="Hanada S."/>
            <person name="Tamaki H."/>
            <person name="Marumo K."/>
            <person name="Maeda H."/>
            <person name="Nedachi M."/>
            <person name="Iwasaki W."/>
            <person name="Suwa Y."/>
            <person name="Sakata S."/>
        </authorList>
    </citation>
    <scope>NUCLEOTIDE SEQUENCE [LARGE SCALE GENOMIC DNA]</scope>
    <source>
        <strain evidence="8 9">MA2</strain>
    </source>
</reference>
<proteinExistence type="inferred from homology"/>
<keyword evidence="4" id="KW-0274">FAD</keyword>
<dbReference type="Proteomes" id="UP000028702">
    <property type="component" value="Unassembled WGS sequence"/>
</dbReference>
<evidence type="ECO:0000313" key="9">
    <source>
        <dbReference type="Proteomes" id="UP000028702"/>
    </source>
</evidence>
<evidence type="ECO:0000256" key="1">
    <source>
        <dbReference type="ARBA" id="ARBA00001974"/>
    </source>
</evidence>
<evidence type="ECO:0000259" key="7">
    <source>
        <dbReference type="Pfam" id="PF02771"/>
    </source>
</evidence>
<dbReference type="PANTHER" id="PTHR43884:SF20">
    <property type="entry name" value="ACYL-COA DEHYDROGENASE FADE28"/>
    <property type="match status" value="1"/>
</dbReference>
<dbReference type="Pfam" id="PF02771">
    <property type="entry name" value="Acyl-CoA_dh_N"/>
    <property type="match status" value="1"/>
</dbReference>
<dbReference type="STRING" id="1333998.M2A_2239"/>
<sequence length="373" mass="40654">MKRSTIGFSEEQAQLLDIAAAFCREKSPVEKVRKLLEDEQGYDPAVWKEMAELGWLGIAVPEEFGGIGLSLAEVVPVAEQMGRHLMAGPFVPTTLAAQAILAGGTEAQKKALLPEICAGAPASLALMEEHGDWDLTHVEAEARREGDVLKLSGKKTFVLDLPSAEYLILSLNLGGKPVLAVLGKEDIGKLKARRETVIDETRRSYQIVLDGVSVPVSALLDEGKAVQALRHIELTASLLLSAEMCGGAASTIDYTLDYLTTRKQFGKLIGSYQSLKHTVVDAHIAYEQARSHLYNAASNFNQQGEGEAATRMAKSVASEAFSFASDRAIQFHGGFGFTYECDAQLYRRRALWCEYQHGDAVYHRRLLADALLG</sequence>
<dbReference type="InterPro" id="IPR009075">
    <property type="entry name" value="AcylCo_DH/oxidase_C"/>
</dbReference>
<evidence type="ECO:0000256" key="2">
    <source>
        <dbReference type="ARBA" id="ARBA00009347"/>
    </source>
</evidence>
<dbReference type="InterPro" id="IPR037069">
    <property type="entry name" value="AcylCoA_DH/ox_N_sf"/>
</dbReference>
<dbReference type="PANTHER" id="PTHR43884">
    <property type="entry name" value="ACYL-COA DEHYDROGENASE"/>
    <property type="match status" value="1"/>
</dbReference>
<keyword evidence="9" id="KW-1185">Reference proteome</keyword>
<protein>
    <submittedName>
        <fullName evidence="8">Putative acyl-CoA dehydrogenase family protein</fullName>
    </submittedName>
</protein>
<dbReference type="InterPro" id="IPR009100">
    <property type="entry name" value="AcylCoA_DH/oxidase_NM_dom_sf"/>
</dbReference>
<keyword evidence="5" id="KW-0560">Oxidoreductase</keyword>
<feature type="domain" description="Acyl-CoA dehydrogenase/oxidase C-terminal" evidence="6">
    <location>
        <begin position="239"/>
        <end position="371"/>
    </location>
</feature>
<accession>A0A081BCH2</accession>
<dbReference type="AlphaFoldDB" id="A0A081BCH2"/>
<evidence type="ECO:0000256" key="4">
    <source>
        <dbReference type="ARBA" id="ARBA00022827"/>
    </source>
</evidence>
<dbReference type="InterPro" id="IPR046373">
    <property type="entry name" value="Acyl-CoA_Oxase/DH_mid-dom_sf"/>
</dbReference>
<keyword evidence="3" id="KW-0285">Flavoprotein</keyword>
<dbReference type="SUPFAM" id="SSF56645">
    <property type="entry name" value="Acyl-CoA dehydrogenase NM domain-like"/>
    <property type="match status" value="1"/>
</dbReference>
<evidence type="ECO:0000259" key="6">
    <source>
        <dbReference type="Pfam" id="PF00441"/>
    </source>
</evidence>
<dbReference type="GO" id="GO:0003995">
    <property type="term" value="F:acyl-CoA dehydrogenase activity"/>
    <property type="evidence" value="ECO:0007669"/>
    <property type="project" value="TreeGrafter"/>
</dbReference>
<evidence type="ECO:0000256" key="3">
    <source>
        <dbReference type="ARBA" id="ARBA00022630"/>
    </source>
</evidence>
<dbReference type="Gene3D" id="2.40.110.10">
    <property type="entry name" value="Butyryl-CoA Dehydrogenase, subunit A, domain 2"/>
    <property type="match status" value="1"/>
</dbReference>